<dbReference type="EMBL" id="VZRB01000038">
    <property type="protein sequence ID" value="KAB1140758.1"/>
    <property type="molecule type" value="Genomic_DNA"/>
</dbReference>
<protein>
    <submittedName>
        <fullName evidence="2">DUF4012 domain-containing protein</fullName>
    </submittedName>
</protein>
<evidence type="ECO:0000313" key="2">
    <source>
        <dbReference type="EMBL" id="KAB1140758.1"/>
    </source>
</evidence>
<dbReference type="InterPro" id="IPR025101">
    <property type="entry name" value="DUF4012"/>
</dbReference>
<keyword evidence="1" id="KW-0472">Membrane</keyword>
<keyword evidence="1" id="KW-0812">Transmembrane</keyword>
<evidence type="ECO:0000256" key="1">
    <source>
        <dbReference type="SAM" id="Phobius"/>
    </source>
</evidence>
<comment type="caution">
    <text evidence="2">The sequence shown here is derived from an EMBL/GenBank/DDBJ whole genome shotgun (WGS) entry which is preliminary data.</text>
</comment>
<reference evidence="2 3" key="1">
    <citation type="submission" date="2019-09" db="EMBL/GenBank/DDBJ databases">
        <title>Screening of Novel Bioactive Compounds from Soil-Associated.</title>
        <authorList>
            <person name="Zhao S."/>
        </authorList>
    </citation>
    <scope>NUCLEOTIDE SEQUENCE [LARGE SCALE GENOMIC DNA]</scope>
    <source>
        <strain evidence="2 3">HIT-DPA4</strain>
    </source>
</reference>
<dbReference type="Pfam" id="PF13196">
    <property type="entry name" value="DUF4012"/>
    <property type="match status" value="1"/>
</dbReference>
<dbReference type="Proteomes" id="UP000442707">
    <property type="component" value="Unassembled WGS sequence"/>
</dbReference>
<dbReference type="AlphaFoldDB" id="A0A6H9US21"/>
<evidence type="ECO:0000313" key="3">
    <source>
        <dbReference type="Proteomes" id="UP000442707"/>
    </source>
</evidence>
<keyword evidence="1" id="KW-1133">Transmembrane helix</keyword>
<name>A0A6H9US21_9ACTN</name>
<keyword evidence="3" id="KW-1185">Reference proteome</keyword>
<sequence>MYACLMTERQVPPVPEPPGPAQGVLRLRAYLRRRSVRNALLVSAALCLAGVAWIGVTGLLARSELLNVQRELSTLKQSVTSPAGNTPGASPEETMRKAAAHAARAHQLTTGPAWFMASQVPYLGRPVSTVRGISEAADRLTGDVLPPMVELVARPIDDAGHQGLGALLSELRGKAPAFDRAARAAADTRRLADGLPRSPWVPGVDRARTRLVTQLRRTAPAMADMAVAGRVLPSMLGADGLRRYIVVFQNTAEARGTGGLPGAFAVLTADQGKLSFETFGTDTMLAHVRPTVDLGAEYRAQYGRMDPTGTWANSNVSPHFPYAARIWTAVWRKHSGQRVDGAAAVDPSALARLLRATGPGRLPDGTPLTADNVLDLTERTGYARFTDSRERKEFLLGVARAAATTFTGALSTPRQLPELLRAAYDITQEGRLKVWSAERREQGLLQQHPLAGAMPARPGPLAGVVVNNAAGGKLDYYLERKLHWIPGQCTRRGRMVTARVTVANQAPASGLPPYVTQRVDKPPYATRPGDNRLLLSYYASAGAQLNDVSMDGRQVSVAGTVERGHAVYTLDVELPAGSSRTLTFHLYEPVSNRAPVLLDQALVTPTRARLEAVPVCDD</sequence>
<proteinExistence type="predicted"/>
<feature type="transmembrane region" description="Helical" evidence="1">
    <location>
        <begin position="38"/>
        <end position="61"/>
    </location>
</feature>
<organism evidence="2 3">
    <name type="scientific">Streptomyces luteolifulvus</name>
    <dbReference type="NCBI Taxonomy" id="2615112"/>
    <lineage>
        <taxon>Bacteria</taxon>
        <taxon>Bacillati</taxon>
        <taxon>Actinomycetota</taxon>
        <taxon>Actinomycetes</taxon>
        <taxon>Kitasatosporales</taxon>
        <taxon>Streptomycetaceae</taxon>
        <taxon>Streptomyces</taxon>
    </lineage>
</organism>
<gene>
    <name evidence="2" type="ORF">F7R91_34645</name>
</gene>
<accession>A0A6H9US21</accession>